<sequence>MRSRMDTAMWILASLYAVILVLELYALSMDDDALFQSVAVVAIALTGVAAWSTVVARRRGWA</sequence>
<keyword evidence="1" id="KW-0472">Membrane</keyword>
<evidence type="ECO:0000313" key="2">
    <source>
        <dbReference type="EMBL" id="SFL28963.1"/>
    </source>
</evidence>
<keyword evidence="1" id="KW-1133">Transmembrane helix</keyword>
<accession>A0A1I4GHG6</accession>
<protein>
    <submittedName>
        <fullName evidence="2">Uncharacterized protein</fullName>
    </submittedName>
</protein>
<dbReference type="Proteomes" id="UP000199607">
    <property type="component" value="Unassembled WGS sequence"/>
</dbReference>
<reference evidence="3" key="1">
    <citation type="submission" date="2016-10" db="EMBL/GenBank/DDBJ databases">
        <authorList>
            <person name="Varghese N."/>
            <person name="Submissions S."/>
        </authorList>
    </citation>
    <scope>NUCLEOTIDE SEQUENCE [LARGE SCALE GENOMIC DNA]</scope>
    <source>
        <strain evidence="3">CGMCC 1.7738</strain>
    </source>
</reference>
<evidence type="ECO:0000256" key="1">
    <source>
        <dbReference type="SAM" id="Phobius"/>
    </source>
</evidence>
<organism evidence="2 3">
    <name type="scientific">Halogranum rubrum</name>
    <dbReference type="NCBI Taxonomy" id="553466"/>
    <lineage>
        <taxon>Archaea</taxon>
        <taxon>Methanobacteriati</taxon>
        <taxon>Methanobacteriota</taxon>
        <taxon>Stenosarchaea group</taxon>
        <taxon>Halobacteria</taxon>
        <taxon>Halobacteriales</taxon>
        <taxon>Haloferacaceae</taxon>
    </lineage>
</organism>
<name>A0A1I4GHG6_9EURY</name>
<feature type="transmembrane region" description="Helical" evidence="1">
    <location>
        <begin position="7"/>
        <end position="27"/>
    </location>
</feature>
<dbReference type="AlphaFoldDB" id="A0A1I4GHG6"/>
<keyword evidence="3" id="KW-1185">Reference proteome</keyword>
<dbReference type="RefSeq" id="WP_143085750.1">
    <property type="nucleotide sequence ID" value="NZ_FOTC01000003.1"/>
</dbReference>
<feature type="transmembrane region" description="Helical" evidence="1">
    <location>
        <begin position="33"/>
        <end position="56"/>
    </location>
</feature>
<proteinExistence type="predicted"/>
<keyword evidence="1" id="KW-0812">Transmembrane</keyword>
<gene>
    <name evidence="2" type="ORF">SAMN04487950_3278</name>
</gene>
<dbReference type="EMBL" id="FOTC01000003">
    <property type="protein sequence ID" value="SFL28963.1"/>
    <property type="molecule type" value="Genomic_DNA"/>
</dbReference>
<evidence type="ECO:0000313" key="3">
    <source>
        <dbReference type="Proteomes" id="UP000199607"/>
    </source>
</evidence>